<evidence type="ECO:0000313" key="2">
    <source>
        <dbReference type="Proteomes" id="UP000006607"/>
    </source>
</evidence>
<dbReference type="EMBL" id="AHER01000065">
    <property type="protein sequence ID" value="EJR11379.1"/>
    <property type="molecule type" value="Genomic_DNA"/>
</dbReference>
<evidence type="ECO:0000313" key="1">
    <source>
        <dbReference type="EMBL" id="EJR11379.1"/>
    </source>
</evidence>
<gene>
    <name evidence="1" type="ORF">IIA_06046</name>
</gene>
<protein>
    <submittedName>
        <fullName evidence="1">Uncharacterized protein</fullName>
    </submittedName>
</protein>
<name>A0A9W5K1U4_BACC8</name>
<proteinExistence type="predicted"/>
<organism evidence="1 2">
    <name type="scientific">Bacillus cereus (strain VD014)</name>
    <dbReference type="NCBI Taxonomy" id="1053223"/>
    <lineage>
        <taxon>Bacteria</taxon>
        <taxon>Bacillati</taxon>
        <taxon>Bacillota</taxon>
        <taxon>Bacilli</taxon>
        <taxon>Bacillales</taxon>
        <taxon>Bacillaceae</taxon>
        <taxon>Bacillus</taxon>
        <taxon>Bacillus cereus group</taxon>
    </lineage>
</organism>
<comment type="caution">
    <text evidence="1">The sequence shown here is derived from an EMBL/GenBank/DDBJ whole genome shotgun (WGS) entry which is preliminary data.</text>
</comment>
<dbReference type="AlphaFoldDB" id="A0A9W5K1U4"/>
<dbReference type="Proteomes" id="UP000006607">
    <property type="component" value="Unassembled WGS sequence"/>
</dbReference>
<reference evidence="1" key="1">
    <citation type="submission" date="2012-04" db="EMBL/GenBank/DDBJ databases">
        <title>The Genome Sequence of Bacillus cereus VD014.</title>
        <authorList>
            <consortium name="The Broad Institute Genome Sequencing Platform"/>
            <consortium name="The Broad Institute Genome Sequencing Center for Infectious Disease"/>
            <person name="Feldgarden M."/>
            <person name="Van der Auwera G.A."/>
            <person name="Mahillon J."/>
            <person name="Duprez V."/>
            <person name="Timmery S."/>
            <person name="Mattelet C."/>
            <person name="Dierick K."/>
            <person name="Sun M."/>
            <person name="Yu Z."/>
            <person name="Zhu L."/>
            <person name="Hu X."/>
            <person name="Shank E.B."/>
            <person name="Swiecicka I."/>
            <person name="Hansen B.M."/>
            <person name="Andrup L."/>
            <person name="Young S.K."/>
            <person name="Zeng Q."/>
            <person name="Gargeya S."/>
            <person name="Fitzgerald M."/>
            <person name="Haas B."/>
            <person name="Abouelleil A."/>
            <person name="Alvarado L."/>
            <person name="Arachchi H.M."/>
            <person name="Berlin A."/>
            <person name="Chapman S.B."/>
            <person name="Goldberg J."/>
            <person name="Griggs A."/>
            <person name="Gujja S."/>
            <person name="Hansen M."/>
            <person name="Howarth C."/>
            <person name="Imamovic A."/>
            <person name="Larimer J."/>
            <person name="McCowen C."/>
            <person name="Montmayeur A."/>
            <person name="Murphy C."/>
            <person name="Neiman D."/>
            <person name="Pearson M."/>
            <person name="Priest M."/>
            <person name="Roberts A."/>
            <person name="Saif S."/>
            <person name="Shea T."/>
            <person name="Sisk P."/>
            <person name="Sykes S."/>
            <person name="Wortman J."/>
            <person name="Nusbaum C."/>
            <person name="Birren B."/>
        </authorList>
    </citation>
    <scope>NUCLEOTIDE SEQUENCE</scope>
    <source>
        <strain evidence="1">VD014</strain>
    </source>
</reference>
<sequence>MSSFFVVNKAWRKSTMTRTYKEVINEMNRAYN</sequence>
<accession>A0A9W5K1U4</accession>